<dbReference type="Gene3D" id="1.50.10.20">
    <property type="match status" value="1"/>
</dbReference>
<sequence length="198" mass="20755">MTAIGPAYKVYADDPEPANDSLLQQVEAAIASVSQAVLGTANLDDWQAAGLSAAGKAIPSKYSSALYKKLAANHGTFTSATDYERTVIGMTAAHQDATKFAGYNLVEQIYSYPAISTLNGLDFALLALDSGHYAVPDNAVWTREKLVEAVLSKVNPDGGFNWTPSASDPDMTGMTLTALAPYAGQSAVQPASHIVRAA</sequence>
<protein>
    <recommendedName>
        <fullName evidence="3">Terpene cyclase/mutase family protein</fullName>
    </recommendedName>
</protein>
<evidence type="ECO:0000313" key="1">
    <source>
        <dbReference type="EMBL" id="QHW29823.1"/>
    </source>
</evidence>
<name>A0A6C0NVR0_9BACL</name>
<gene>
    <name evidence="1" type="ORF">GZH47_02555</name>
</gene>
<proteinExistence type="predicted"/>
<dbReference type="Proteomes" id="UP000479114">
    <property type="component" value="Chromosome"/>
</dbReference>
<accession>A0A6C0NVR0</accession>
<organism evidence="1 2">
    <name type="scientific">Paenibacillus rhizovicinus</name>
    <dbReference type="NCBI Taxonomy" id="2704463"/>
    <lineage>
        <taxon>Bacteria</taxon>
        <taxon>Bacillati</taxon>
        <taxon>Bacillota</taxon>
        <taxon>Bacilli</taxon>
        <taxon>Bacillales</taxon>
        <taxon>Paenibacillaceae</taxon>
        <taxon>Paenibacillus</taxon>
    </lineage>
</organism>
<reference evidence="1 2" key="1">
    <citation type="submission" date="2020-02" db="EMBL/GenBank/DDBJ databases">
        <title>Paenibacillus sp. nov., isolated from rhizosphere soil of tomato.</title>
        <authorList>
            <person name="Weon H.-Y."/>
            <person name="Lee S.A."/>
        </authorList>
    </citation>
    <scope>NUCLEOTIDE SEQUENCE [LARGE SCALE GENOMIC DNA]</scope>
    <source>
        <strain evidence="1 2">14171R-81</strain>
    </source>
</reference>
<evidence type="ECO:0008006" key="3">
    <source>
        <dbReference type="Google" id="ProtNLM"/>
    </source>
</evidence>
<dbReference type="AlphaFoldDB" id="A0A6C0NVR0"/>
<evidence type="ECO:0000313" key="2">
    <source>
        <dbReference type="Proteomes" id="UP000479114"/>
    </source>
</evidence>
<dbReference type="InterPro" id="IPR008930">
    <property type="entry name" value="Terpenoid_cyclase/PrenylTrfase"/>
</dbReference>
<dbReference type="RefSeq" id="WP_162638392.1">
    <property type="nucleotide sequence ID" value="NZ_CP048286.1"/>
</dbReference>
<dbReference type="KEGG" id="prz:GZH47_02555"/>
<dbReference type="EMBL" id="CP048286">
    <property type="protein sequence ID" value="QHW29823.1"/>
    <property type="molecule type" value="Genomic_DNA"/>
</dbReference>
<dbReference type="SUPFAM" id="SSF48239">
    <property type="entry name" value="Terpenoid cyclases/Protein prenyltransferases"/>
    <property type="match status" value="1"/>
</dbReference>
<keyword evidence="2" id="KW-1185">Reference proteome</keyword>